<evidence type="ECO:0000313" key="5">
    <source>
        <dbReference type="EMBL" id="HIW86682.1"/>
    </source>
</evidence>
<feature type="domain" description="HTH araC/xylS-type" evidence="4">
    <location>
        <begin position="197"/>
        <end position="298"/>
    </location>
</feature>
<evidence type="ECO:0000256" key="1">
    <source>
        <dbReference type="ARBA" id="ARBA00023015"/>
    </source>
</evidence>
<evidence type="ECO:0000256" key="3">
    <source>
        <dbReference type="ARBA" id="ARBA00023163"/>
    </source>
</evidence>
<gene>
    <name evidence="5" type="ORF">IAC47_00185</name>
</gene>
<dbReference type="EMBL" id="DXGG01000006">
    <property type="protein sequence ID" value="HIW86682.1"/>
    <property type="molecule type" value="Genomic_DNA"/>
</dbReference>
<name>A0A9D1UG89_9BACT</name>
<evidence type="ECO:0000256" key="2">
    <source>
        <dbReference type="ARBA" id="ARBA00023125"/>
    </source>
</evidence>
<dbReference type="SMART" id="SM00342">
    <property type="entry name" value="HTH_ARAC"/>
    <property type="match status" value="1"/>
</dbReference>
<dbReference type="PRINTS" id="PR00032">
    <property type="entry name" value="HTHARAC"/>
</dbReference>
<reference evidence="5" key="1">
    <citation type="journal article" date="2021" name="PeerJ">
        <title>Extensive microbial diversity within the chicken gut microbiome revealed by metagenomics and culture.</title>
        <authorList>
            <person name="Gilroy R."/>
            <person name="Ravi A."/>
            <person name="Getino M."/>
            <person name="Pursley I."/>
            <person name="Horton D.L."/>
            <person name="Alikhan N.F."/>
            <person name="Baker D."/>
            <person name="Gharbi K."/>
            <person name="Hall N."/>
            <person name="Watson M."/>
            <person name="Adriaenssens E.M."/>
            <person name="Foster-Nyarko E."/>
            <person name="Jarju S."/>
            <person name="Secka A."/>
            <person name="Antonio M."/>
            <person name="Oren A."/>
            <person name="Chaudhuri R.R."/>
            <person name="La Ragione R."/>
            <person name="Hildebrand F."/>
            <person name="Pallen M.J."/>
        </authorList>
    </citation>
    <scope>NUCLEOTIDE SEQUENCE</scope>
    <source>
        <strain evidence="5">Gambia16-930</strain>
    </source>
</reference>
<keyword evidence="2" id="KW-0238">DNA-binding</keyword>
<dbReference type="GO" id="GO:0003700">
    <property type="term" value="F:DNA-binding transcription factor activity"/>
    <property type="evidence" value="ECO:0007669"/>
    <property type="project" value="InterPro"/>
</dbReference>
<evidence type="ECO:0000259" key="4">
    <source>
        <dbReference type="PROSITE" id="PS01124"/>
    </source>
</evidence>
<dbReference type="Proteomes" id="UP000824267">
    <property type="component" value="Unassembled WGS sequence"/>
</dbReference>
<dbReference type="Pfam" id="PF12833">
    <property type="entry name" value="HTH_18"/>
    <property type="match status" value="1"/>
</dbReference>
<dbReference type="InterPro" id="IPR018060">
    <property type="entry name" value="HTH_AraC"/>
</dbReference>
<dbReference type="AlphaFoldDB" id="A0A9D1UG89"/>
<dbReference type="Gene3D" id="1.10.10.60">
    <property type="entry name" value="Homeodomain-like"/>
    <property type="match status" value="2"/>
</dbReference>
<sequence length="308" mass="35318">MNDVLDLVSVEQYNRLFGLDTLHPLISVIDLNTATKRADYTCWQYGIYAVYLKMEKQCDIMYGRTPYDYQEGTIVCFAPGQSTEINLKNNRTRQNVLGVLFHPDFIKGTSLNRTIGRYSFFSYKVNEALHLSAEERDTVIDCMRIMQKELKYGTDKHSKTLLANNLELLLNYCMRFYERQFATRTNVSNGIMDKFDNILNAYFDGHAAEANGLPSVKYFADKLCLSSNYFGDLLKKMTGKSPKEYINDKVIETAKEKMSVTEESISQIAYSLGFNYPQHFCRMFKEHVGCTPGQYRTNLRSGVGCAAN</sequence>
<keyword evidence="3" id="KW-0804">Transcription</keyword>
<protein>
    <submittedName>
        <fullName evidence="5">Helix-turn-helix transcriptional regulator</fullName>
    </submittedName>
</protein>
<dbReference type="GO" id="GO:0043565">
    <property type="term" value="F:sequence-specific DNA binding"/>
    <property type="evidence" value="ECO:0007669"/>
    <property type="project" value="InterPro"/>
</dbReference>
<keyword evidence="1" id="KW-0805">Transcription regulation</keyword>
<comment type="caution">
    <text evidence="5">The sequence shown here is derived from an EMBL/GenBank/DDBJ whole genome shotgun (WGS) entry which is preliminary data.</text>
</comment>
<accession>A0A9D1UG89</accession>
<dbReference type="InterPro" id="IPR020449">
    <property type="entry name" value="Tscrpt_reg_AraC-type_HTH"/>
</dbReference>
<dbReference type="PROSITE" id="PS01124">
    <property type="entry name" value="HTH_ARAC_FAMILY_2"/>
    <property type="match status" value="1"/>
</dbReference>
<reference evidence="5" key="2">
    <citation type="submission" date="2021-04" db="EMBL/GenBank/DDBJ databases">
        <authorList>
            <person name="Gilroy R."/>
        </authorList>
    </citation>
    <scope>NUCLEOTIDE SEQUENCE</scope>
    <source>
        <strain evidence="5">Gambia16-930</strain>
    </source>
</reference>
<dbReference type="PANTHER" id="PTHR43280">
    <property type="entry name" value="ARAC-FAMILY TRANSCRIPTIONAL REGULATOR"/>
    <property type="match status" value="1"/>
</dbReference>
<dbReference type="InterPro" id="IPR009057">
    <property type="entry name" value="Homeodomain-like_sf"/>
</dbReference>
<evidence type="ECO:0000313" key="6">
    <source>
        <dbReference type="Proteomes" id="UP000824267"/>
    </source>
</evidence>
<organism evidence="5 6">
    <name type="scientific">Candidatus Onthomorpha intestinigallinarum</name>
    <dbReference type="NCBI Taxonomy" id="2840880"/>
    <lineage>
        <taxon>Bacteria</taxon>
        <taxon>Pseudomonadati</taxon>
        <taxon>Bacteroidota</taxon>
        <taxon>Bacteroidia</taxon>
        <taxon>Bacteroidales</taxon>
        <taxon>Candidatus Onthomorpha</taxon>
    </lineage>
</organism>
<dbReference type="PANTHER" id="PTHR43280:SF32">
    <property type="entry name" value="TRANSCRIPTIONAL REGULATORY PROTEIN"/>
    <property type="match status" value="1"/>
</dbReference>
<proteinExistence type="predicted"/>
<dbReference type="SUPFAM" id="SSF46689">
    <property type="entry name" value="Homeodomain-like"/>
    <property type="match status" value="1"/>
</dbReference>